<accession>A0A3D9UP05</accession>
<dbReference type="PANTHER" id="PTHR12126:SF11">
    <property type="entry name" value="NADH DEHYDROGENASE [UBIQUINONE] 1 ALPHA SUBCOMPLEX SUBUNIT 9, MITOCHONDRIAL"/>
    <property type="match status" value="1"/>
</dbReference>
<dbReference type="Proteomes" id="UP000256253">
    <property type="component" value="Unassembled WGS sequence"/>
</dbReference>
<dbReference type="AlphaFoldDB" id="A0A3D9UP05"/>
<dbReference type="GO" id="GO:0016020">
    <property type="term" value="C:membrane"/>
    <property type="evidence" value="ECO:0007669"/>
    <property type="project" value="UniProtKB-SubCell"/>
</dbReference>
<evidence type="ECO:0000256" key="2">
    <source>
        <dbReference type="ARBA" id="ARBA00007524"/>
    </source>
</evidence>
<evidence type="ECO:0000313" key="7">
    <source>
        <dbReference type="EMBL" id="REF29740.1"/>
    </source>
</evidence>
<keyword evidence="4" id="KW-1133">Transmembrane helix</keyword>
<evidence type="ECO:0000256" key="5">
    <source>
        <dbReference type="ARBA" id="ARBA00023136"/>
    </source>
</evidence>
<sequence length="461" mass="48762">MNSSRLALVTGATGHVGGRLVPALLDAGFRVRVLSRHPDSLASAWAERVEAVEGDASEPADLAKSLADVDVAYYLLHSMDGEGDFEERDREMASRFASAAKKSGVDRMVYLSGLHPSGELSPHLASRVEVGKILLDSGVPTAVLQAGTVIGEGSASFEMLRHLSERLPLVIAPRWLKSKIQPICDDDVIHYLVGAADLPQEVNRAFDIAGPDVLTYADMMRRYASAIGLPKRRIATVPVLTPNLAGHWVGLVTPVSAGVAKPLAGSLVHDAVASENDIDEYVSPPEGGLAGFEESVHRATKDVDTRAWSRSVKTSAAIVGVTALVGSLLTDPNSRWYKSLDLPPWQPPAWAFPVVWSALYAGTTVASAAAIAELPEPQANSFKTALVANMVLNAGWSGVFFRAHRPVAATVVAGALAASSADLARRAGASPGTLRKLTLGSYAAWCTFATALSGEIARRNH</sequence>
<dbReference type="CDD" id="cd15904">
    <property type="entry name" value="TSPO_MBR"/>
    <property type="match status" value="1"/>
</dbReference>
<proteinExistence type="inferred from homology"/>
<evidence type="ECO:0000256" key="4">
    <source>
        <dbReference type="ARBA" id="ARBA00022989"/>
    </source>
</evidence>
<dbReference type="GO" id="GO:0044877">
    <property type="term" value="F:protein-containing complex binding"/>
    <property type="evidence" value="ECO:0007669"/>
    <property type="project" value="TreeGrafter"/>
</dbReference>
<name>A0A3D9UP05_9MICO</name>
<comment type="caution">
    <text evidence="7">The sequence shown here is derived from an EMBL/GenBank/DDBJ whole genome shotgun (WGS) entry which is preliminary data.</text>
</comment>
<reference evidence="7 8" key="1">
    <citation type="submission" date="2018-08" db="EMBL/GenBank/DDBJ databases">
        <title>Sequencing the genomes of 1000 actinobacteria strains.</title>
        <authorList>
            <person name="Klenk H.-P."/>
        </authorList>
    </citation>
    <scope>NUCLEOTIDE SEQUENCE [LARGE SCALE GENOMIC DNA]</scope>
    <source>
        <strain evidence="7 8">DSM 22967</strain>
    </source>
</reference>
<comment type="similarity">
    <text evidence="2">Belongs to the TspO/BZRP family.</text>
</comment>
<dbReference type="Gene3D" id="1.20.1260.100">
    <property type="entry name" value="TspO/MBR protein"/>
    <property type="match status" value="1"/>
</dbReference>
<dbReference type="InterPro" id="IPR036291">
    <property type="entry name" value="NAD(P)-bd_dom_sf"/>
</dbReference>
<evidence type="ECO:0000259" key="6">
    <source>
        <dbReference type="Pfam" id="PF13460"/>
    </source>
</evidence>
<dbReference type="Pfam" id="PF13460">
    <property type="entry name" value="NAD_binding_10"/>
    <property type="match status" value="1"/>
</dbReference>
<dbReference type="EMBL" id="QTUA01000001">
    <property type="protein sequence ID" value="REF29740.1"/>
    <property type="molecule type" value="Genomic_DNA"/>
</dbReference>
<gene>
    <name evidence="7" type="ORF">DFJ65_0708</name>
</gene>
<dbReference type="InterPro" id="IPR051207">
    <property type="entry name" value="ComplexI_NDUFA9_subunit"/>
</dbReference>
<dbReference type="InterPro" id="IPR038330">
    <property type="entry name" value="TspO/MBR-related_sf"/>
</dbReference>
<organism evidence="7 8">
    <name type="scientific">Calidifontibacter indicus</name>
    <dbReference type="NCBI Taxonomy" id="419650"/>
    <lineage>
        <taxon>Bacteria</taxon>
        <taxon>Bacillati</taxon>
        <taxon>Actinomycetota</taxon>
        <taxon>Actinomycetes</taxon>
        <taxon>Micrococcales</taxon>
        <taxon>Dermacoccaceae</taxon>
        <taxon>Calidifontibacter</taxon>
    </lineage>
</organism>
<evidence type="ECO:0000313" key="8">
    <source>
        <dbReference type="Proteomes" id="UP000256253"/>
    </source>
</evidence>
<dbReference type="OrthoDB" id="9774199at2"/>
<comment type="subcellular location">
    <subcellularLocation>
        <location evidence="1">Membrane</location>
        <topology evidence="1">Multi-pass membrane protein</topology>
    </subcellularLocation>
</comment>
<dbReference type="PANTHER" id="PTHR12126">
    <property type="entry name" value="NADH-UBIQUINONE OXIDOREDUCTASE 39 KDA SUBUNIT-RELATED"/>
    <property type="match status" value="1"/>
</dbReference>
<feature type="domain" description="NAD(P)-binding" evidence="6">
    <location>
        <begin position="11"/>
        <end position="119"/>
    </location>
</feature>
<dbReference type="SUPFAM" id="SSF51735">
    <property type="entry name" value="NAD(P)-binding Rossmann-fold domains"/>
    <property type="match status" value="1"/>
</dbReference>
<keyword evidence="8" id="KW-1185">Reference proteome</keyword>
<dbReference type="FunFam" id="1.20.1260.100:FF:000001">
    <property type="entry name" value="translocator protein 2"/>
    <property type="match status" value="1"/>
</dbReference>
<dbReference type="InterPro" id="IPR004307">
    <property type="entry name" value="TspO_MBR"/>
</dbReference>
<keyword evidence="3" id="KW-0812">Transmembrane</keyword>
<dbReference type="Pfam" id="PF03073">
    <property type="entry name" value="TspO_MBR"/>
    <property type="match status" value="1"/>
</dbReference>
<dbReference type="Gene3D" id="3.40.50.720">
    <property type="entry name" value="NAD(P)-binding Rossmann-like Domain"/>
    <property type="match status" value="1"/>
</dbReference>
<evidence type="ECO:0000256" key="1">
    <source>
        <dbReference type="ARBA" id="ARBA00004141"/>
    </source>
</evidence>
<protein>
    <submittedName>
        <fullName evidence="7">TspO/MBR related protein</fullName>
    </submittedName>
</protein>
<keyword evidence="5" id="KW-0472">Membrane</keyword>
<dbReference type="RefSeq" id="WP_115921831.1">
    <property type="nucleotide sequence ID" value="NZ_QTUA01000001.1"/>
</dbReference>
<evidence type="ECO:0000256" key="3">
    <source>
        <dbReference type="ARBA" id="ARBA00022692"/>
    </source>
</evidence>
<dbReference type="InterPro" id="IPR016040">
    <property type="entry name" value="NAD(P)-bd_dom"/>
</dbReference>